<organism evidence="1">
    <name type="scientific">marine sediment metagenome</name>
    <dbReference type="NCBI Taxonomy" id="412755"/>
    <lineage>
        <taxon>unclassified sequences</taxon>
        <taxon>metagenomes</taxon>
        <taxon>ecological metagenomes</taxon>
    </lineage>
</organism>
<dbReference type="EMBL" id="LAZR01026766">
    <property type="protein sequence ID" value="KKL67739.1"/>
    <property type="molecule type" value="Genomic_DNA"/>
</dbReference>
<gene>
    <name evidence="1" type="ORF">LCGC14_2131970</name>
</gene>
<proteinExistence type="predicted"/>
<comment type="caution">
    <text evidence="1">The sequence shown here is derived from an EMBL/GenBank/DDBJ whole genome shotgun (WGS) entry which is preliminary data.</text>
</comment>
<name>A0A0F9E154_9ZZZZ</name>
<reference evidence="1" key="1">
    <citation type="journal article" date="2015" name="Nature">
        <title>Complex archaea that bridge the gap between prokaryotes and eukaryotes.</title>
        <authorList>
            <person name="Spang A."/>
            <person name="Saw J.H."/>
            <person name="Jorgensen S.L."/>
            <person name="Zaremba-Niedzwiedzka K."/>
            <person name="Martijn J."/>
            <person name="Lind A.E."/>
            <person name="van Eijk R."/>
            <person name="Schleper C."/>
            <person name="Guy L."/>
            <person name="Ettema T.J."/>
        </authorList>
    </citation>
    <scope>NUCLEOTIDE SEQUENCE</scope>
</reference>
<dbReference type="AlphaFoldDB" id="A0A0F9E154"/>
<evidence type="ECO:0000313" key="1">
    <source>
        <dbReference type="EMBL" id="KKL67739.1"/>
    </source>
</evidence>
<accession>A0A0F9E154</accession>
<protein>
    <submittedName>
        <fullName evidence="1">Uncharacterized protein</fullName>
    </submittedName>
</protein>
<sequence>MSRSRLGTSTRDARTTFGHGWKECGWRRTSPGLYTSPCGAYQVRVVRNPGRKPLWRAYHGTTLLGMTHVTVSSAVNAAQRHAATITTAKEGPCSS</sequence>